<dbReference type="EMBL" id="JAAXPC010000012">
    <property type="protein sequence ID" value="NKY03810.1"/>
    <property type="molecule type" value="Genomic_DNA"/>
</dbReference>
<dbReference type="InterPro" id="IPR011712">
    <property type="entry name" value="Sig_transdc_His_kin_sub3_dim/P"/>
</dbReference>
<dbReference type="SUPFAM" id="SSF55874">
    <property type="entry name" value="ATPase domain of HSP90 chaperone/DNA topoisomerase II/histidine kinase"/>
    <property type="match status" value="1"/>
</dbReference>
<evidence type="ECO:0000256" key="3">
    <source>
        <dbReference type="ARBA" id="ARBA00022553"/>
    </source>
</evidence>
<keyword evidence="6 11" id="KW-0418">Kinase</keyword>
<dbReference type="EC" id="2.7.13.3" evidence="2"/>
<dbReference type="GO" id="GO:0046983">
    <property type="term" value="F:protein dimerization activity"/>
    <property type="evidence" value="ECO:0007669"/>
    <property type="project" value="InterPro"/>
</dbReference>
<keyword evidence="4" id="KW-0808">Transferase</keyword>
<evidence type="ECO:0000256" key="6">
    <source>
        <dbReference type="ARBA" id="ARBA00022777"/>
    </source>
</evidence>
<proteinExistence type="predicted"/>
<evidence type="ECO:0000256" key="5">
    <source>
        <dbReference type="ARBA" id="ARBA00022741"/>
    </source>
</evidence>
<evidence type="ECO:0000313" key="12">
    <source>
        <dbReference type="Proteomes" id="UP000563898"/>
    </source>
</evidence>
<name>A0A846WSU2_9ACTN</name>
<evidence type="ECO:0000259" key="10">
    <source>
        <dbReference type="Pfam" id="PF07730"/>
    </source>
</evidence>
<keyword evidence="8" id="KW-0902">Two-component regulatory system</keyword>
<evidence type="ECO:0000256" key="4">
    <source>
        <dbReference type="ARBA" id="ARBA00022679"/>
    </source>
</evidence>
<evidence type="ECO:0000256" key="8">
    <source>
        <dbReference type="ARBA" id="ARBA00023012"/>
    </source>
</evidence>
<feature type="transmembrane region" description="Helical" evidence="9">
    <location>
        <begin position="66"/>
        <end position="91"/>
    </location>
</feature>
<comment type="catalytic activity">
    <reaction evidence="1">
        <text>ATP + protein L-histidine = ADP + protein N-phospho-L-histidine.</text>
        <dbReference type="EC" id="2.7.13.3"/>
    </reaction>
</comment>
<dbReference type="Gene3D" id="3.30.565.10">
    <property type="entry name" value="Histidine kinase-like ATPase, C-terminal domain"/>
    <property type="match status" value="1"/>
</dbReference>
<dbReference type="InterPro" id="IPR050482">
    <property type="entry name" value="Sensor_HK_TwoCompSys"/>
</dbReference>
<dbReference type="GO" id="GO:0000155">
    <property type="term" value="F:phosphorelay sensor kinase activity"/>
    <property type="evidence" value="ECO:0007669"/>
    <property type="project" value="InterPro"/>
</dbReference>
<feature type="transmembrane region" description="Helical" evidence="9">
    <location>
        <begin position="134"/>
        <end position="152"/>
    </location>
</feature>
<accession>A0A846WSU2</accession>
<keyword evidence="7" id="KW-0067">ATP-binding</keyword>
<keyword evidence="9" id="KW-1133">Transmembrane helix</keyword>
<dbReference type="Gene3D" id="1.20.5.1930">
    <property type="match status" value="1"/>
</dbReference>
<evidence type="ECO:0000313" key="11">
    <source>
        <dbReference type="EMBL" id="NKY03810.1"/>
    </source>
</evidence>
<evidence type="ECO:0000256" key="7">
    <source>
        <dbReference type="ARBA" id="ARBA00022840"/>
    </source>
</evidence>
<keyword evidence="9" id="KW-0812">Transmembrane</keyword>
<gene>
    <name evidence="11" type="ORF">HGA05_19760</name>
</gene>
<dbReference type="Pfam" id="PF07730">
    <property type="entry name" value="HisKA_3"/>
    <property type="match status" value="1"/>
</dbReference>
<feature type="domain" description="Signal transduction histidine kinase subgroup 3 dimerisation and phosphoacceptor" evidence="10">
    <location>
        <begin position="183"/>
        <end position="248"/>
    </location>
</feature>
<feature type="transmembrane region" description="Helical" evidence="9">
    <location>
        <begin position="41"/>
        <end position="60"/>
    </location>
</feature>
<dbReference type="GO" id="GO:0016020">
    <property type="term" value="C:membrane"/>
    <property type="evidence" value="ECO:0007669"/>
    <property type="project" value="InterPro"/>
</dbReference>
<keyword evidence="3" id="KW-0597">Phosphoprotein</keyword>
<protein>
    <recommendedName>
        <fullName evidence="2">histidine kinase</fullName>
        <ecNumber evidence="2">2.7.13.3</ecNumber>
    </recommendedName>
</protein>
<sequence>MRPEDYQPPLNWWSHTWRLLLMLAISAVAMIGRTDHVGAHVIWWLTLDLALGVMCFVATWWRRTHPVLVCTLTNLAAMVSVSSSGAGALALVSLSTRRRWREIAPQIVLGIACSAVADEFVYRPDPSESPLVRYSFIVAITAVLVAWGMYIGSRRELLASWRSRAMLAEQEQQAKVAQARSVERARIAREMHDVLAHRISTVSMYAGALAYRADLTPEQVHDTASTIEENSRLALTELREVLGVLREGPGDADPEQPQAGRDDVDDLVEQSRAAGMRVSYVRTDDLQTVAATTARTLYRCLQEGLTNARKHAPASAVTVRVEPGRSGGIDLLVANPLPIGDRSPTLPPSGLGLIGLGERVELSGGRYSTTRTDDGMFILHVWLPPAVTTRDDPTRDDPRT</sequence>
<organism evidence="11 12">
    <name type="scientific">Gordonia polyisoprenivorans</name>
    <dbReference type="NCBI Taxonomy" id="84595"/>
    <lineage>
        <taxon>Bacteria</taxon>
        <taxon>Bacillati</taxon>
        <taxon>Actinomycetota</taxon>
        <taxon>Actinomycetes</taxon>
        <taxon>Mycobacteriales</taxon>
        <taxon>Gordoniaceae</taxon>
        <taxon>Gordonia</taxon>
    </lineage>
</organism>
<keyword evidence="5" id="KW-0547">Nucleotide-binding</keyword>
<dbReference type="Proteomes" id="UP000563898">
    <property type="component" value="Unassembled WGS sequence"/>
</dbReference>
<keyword evidence="9" id="KW-0472">Membrane</keyword>
<dbReference type="RefSeq" id="WP_006367688.1">
    <property type="nucleotide sequence ID" value="NZ_CP085887.1"/>
</dbReference>
<evidence type="ECO:0000256" key="1">
    <source>
        <dbReference type="ARBA" id="ARBA00000085"/>
    </source>
</evidence>
<dbReference type="GO" id="GO:0005524">
    <property type="term" value="F:ATP binding"/>
    <property type="evidence" value="ECO:0007669"/>
    <property type="project" value="UniProtKB-KW"/>
</dbReference>
<dbReference type="PANTHER" id="PTHR24421:SF10">
    <property type="entry name" value="NITRATE_NITRITE SENSOR PROTEIN NARQ"/>
    <property type="match status" value="1"/>
</dbReference>
<dbReference type="AlphaFoldDB" id="A0A846WSU2"/>
<feature type="transmembrane region" description="Helical" evidence="9">
    <location>
        <begin position="12"/>
        <end position="32"/>
    </location>
</feature>
<comment type="caution">
    <text evidence="11">The sequence shown here is derived from an EMBL/GenBank/DDBJ whole genome shotgun (WGS) entry which is preliminary data.</text>
</comment>
<dbReference type="PANTHER" id="PTHR24421">
    <property type="entry name" value="NITRATE/NITRITE SENSOR PROTEIN NARX-RELATED"/>
    <property type="match status" value="1"/>
</dbReference>
<evidence type="ECO:0000256" key="2">
    <source>
        <dbReference type="ARBA" id="ARBA00012438"/>
    </source>
</evidence>
<dbReference type="InterPro" id="IPR036890">
    <property type="entry name" value="HATPase_C_sf"/>
</dbReference>
<reference evidence="11 12" key="1">
    <citation type="submission" date="2020-04" db="EMBL/GenBank/DDBJ databases">
        <title>MicrobeNet Type strains.</title>
        <authorList>
            <person name="Nicholson A.C."/>
        </authorList>
    </citation>
    <scope>NUCLEOTIDE SEQUENCE [LARGE SCALE GENOMIC DNA]</scope>
    <source>
        <strain evidence="11 12">ATCC BAA-14</strain>
    </source>
</reference>
<evidence type="ECO:0000256" key="9">
    <source>
        <dbReference type="SAM" id="Phobius"/>
    </source>
</evidence>
<dbReference type="CDD" id="cd16917">
    <property type="entry name" value="HATPase_UhpB-NarQ-NarX-like"/>
    <property type="match status" value="1"/>
</dbReference>